<dbReference type="GO" id="GO:0016592">
    <property type="term" value="C:mediator complex"/>
    <property type="evidence" value="ECO:0007669"/>
    <property type="project" value="InterPro"/>
</dbReference>
<keyword evidence="4 8" id="KW-0805">Transcription regulation</keyword>
<keyword evidence="11" id="KW-1185">Reference proteome</keyword>
<evidence type="ECO:0000256" key="3">
    <source>
        <dbReference type="ARBA" id="ARBA00011837"/>
    </source>
</evidence>
<evidence type="ECO:0000256" key="6">
    <source>
        <dbReference type="ARBA" id="ARBA00023163"/>
    </source>
</evidence>
<organism evidence="10 11">
    <name type="scientific">Pristionchus fissidentatus</name>
    <dbReference type="NCBI Taxonomy" id="1538716"/>
    <lineage>
        <taxon>Eukaryota</taxon>
        <taxon>Metazoa</taxon>
        <taxon>Ecdysozoa</taxon>
        <taxon>Nematoda</taxon>
        <taxon>Chromadorea</taxon>
        <taxon>Rhabditida</taxon>
        <taxon>Rhabditina</taxon>
        <taxon>Diplogasteromorpha</taxon>
        <taxon>Diplogasteroidea</taxon>
        <taxon>Neodiplogasteridae</taxon>
        <taxon>Pristionchus</taxon>
    </lineage>
</organism>
<comment type="subcellular location">
    <subcellularLocation>
        <location evidence="1 8">Nucleus</location>
    </subcellularLocation>
</comment>
<dbReference type="GO" id="GO:0003712">
    <property type="term" value="F:transcription coregulator activity"/>
    <property type="evidence" value="ECO:0007669"/>
    <property type="project" value="InterPro"/>
</dbReference>
<evidence type="ECO:0000256" key="9">
    <source>
        <dbReference type="SAM" id="MobiDB-lite"/>
    </source>
</evidence>
<dbReference type="PANTHER" id="PTHR13074:SF9">
    <property type="entry name" value="MEDIATOR OF RNA POLYMERASE II TRANSCRIPTION SUBUNIT 8"/>
    <property type="match status" value="1"/>
</dbReference>
<dbReference type="EMBL" id="BTSY01000002">
    <property type="protein sequence ID" value="GMT15181.1"/>
    <property type="molecule type" value="Genomic_DNA"/>
</dbReference>
<feature type="compositionally biased region" description="Gly residues" evidence="9">
    <location>
        <begin position="222"/>
        <end position="255"/>
    </location>
</feature>
<dbReference type="GO" id="GO:0000978">
    <property type="term" value="F:RNA polymerase II cis-regulatory region sequence-specific DNA binding"/>
    <property type="evidence" value="ECO:0007669"/>
    <property type="project" value="TreeGrafter"/>
</dbReference>
<evidence type="ECO:0000256" key="2">
    <source>
        <dbReference type="ARBA" id="ARBA00005716"/>
    </source>
</evidence>
<comment type="subunit">
    <text evidence="3 8">Component of the Mediator complex.</text>
</comment>
<feature type="compositionally biased region" description="Low complexity" evidence="9">
    <location>
        <begin position="256"/>
        <end position="289"/>
    </location>
</feature>
<gene>
    <name evidence="8" type="primary">MED8</name>
    <name evidence="10" type="ORF">PFISCL1PPCAC_6478</name>
</gene>
<dbReference type="InterPro" id="IPR019364">
    <property type="entry name" value="Mediatior_Med8_fun/met"/>
</dbReference>
<feature type="region of interest" description="Disordered" evidence="9">
    <location>
        <begin position="129"/>
        <end position="148"/>
    </location>
</feature>
<name>A0AAV5V6D8_9BILA</name>
<dbReference type="GO" id="GO:0070847">
    <property type="term" value="C:core mediator complex"/>
    <property type="evidence" value="ECO:0007669"/>
    <property type="project" value="TreeGrafter"/>
</dbReference>
<keyword evidence="5 8" id="KW-0010">Activator</keyword>
<keyword evidence="6 8" id="KW-0804">Transcription</keyword>
<accession>A0AAV5V6D8</accession>
<keyword evidence="7 8" id="KW-0539">Nucleus</keyword>
<proteinExistence type="inferred from homology"/>
<evidence type="ECO:0000256" key="4">
    <source>
        <dbReference type="ARBA" id="ARBA00023015"/>
    </source>
</evidence>
<evidence type="ECO:0000256" key="1">
    <source>
        <dbReference type="ARBA" id="ARBA00004123"/>
    </source>
</evidence>
<evidence type="ECO:0000256" key="5">
    <source>
        <dbReference type="ARBA" id="ARBA00023159"/>
    </source>
</evidence>
<dbReference type="Pfam" id="PF10232">
    <property type="entry name" value="Med8"/>
    <property type="match status" value="1"/>
</dbReference>
<protein>
    <recommendedName>
        <fullName evidence="8">Mediator of RNA polymerase II transcription subunit 8</fullName>
    </recommendedName>
    <alternativeName>
        <fullName evidence="8">Mediator complex subunit 8</fullName>
    </alternativeName>
</protein>
<evidence type="ECO:0000256" key="8">
    <source>
        <dbReference type="RuleBase" id="RU364144"/>
    </source>
</evidence>
<reference evidence="10" key="1">
    <citation type="submission" date="2023-10" db="EMBL/GenBank/DDBJ databases">
        <title>Genome assembly of Pristionchus species.</title>
        <authorList>
            <person name="Yoshida K."/>
            <person name="Sommer R.J."/>
        </authorList>
    </citation>
    <scope>NUCLEOTIDE SEQUENCE</scope>
    <source>
        <strain evidence="10">RS5133</strain>
    </source>
</reference>
<dbReference type="PANTHER" id="PTHR13074">
    <property type="entry name" value="MEDIATOR OF RNA POLYMERASE II TRANSCRIPTION SUBUNIT 8"/>
    <property type="match status" value="1"/>
</dbReference>
<feature type="region of interest" description="Disordered" evidence="9">
    <location>
        <begin position="208"/>
        <end position="300"/>
    </location>
</feature>
<dbReference type="Proteomes" id="UP001432322">
    <property type="component" value="Unassembled WGS sequence"/>
</dbReference>
<comment type="function">
    <text evidence="8">Component of the Mediator complex, a coactivator involved in the regulated transcription of nearly all RNA polymerase II-dependent genes. Mediator functions as a bridge to convey information from gene-specific regulatory proteins to the basal RNA polymerase II transcription machinery. Mediator is recruited to promoters by direct interactions with regulatory proteins and serves as a scaffold for the assembly of a functional preinitiation complex with RNA polymerase II and the general transcription factors.</text>
</comment>
<comment type="similarity">
    <text evidence="2 8">Belongs to the Mediator complex subunit 8 family.</text>
</comment>
<evidence type="ECO:0000313" key="11">
    <source>
        <dbReference type="Proteomes" id="UP001432322"/>
    </source>
</evidence>
<feature type="compositionally biased region" description="Gly residues" evidence="9">
    <location>
        <begin position="290"/>
        <end position="300"/>
    </location>
</feature>
<evidence type="ECO:0000256" key="7">
    <source>
        <dbReference type="ARBA" id="ARBA00023242"/>
    </source>
</evidence>
<sequence length="339" mass="36651">VMNNYTYPLHYLQETERSPIDIAIRQIELRAADAKGTIEELLYLLDMQSKAPWPEMLDKMSSLGAVMAQLQSMLHKTQMQGRDDPVQHLKTHLIVPQMLSMDVDPRLQAETQGRVHSFHHDLVPDYLRTKSDTEHEKEEQSMETERISRDTNQVMKQIMGLNRHVELLVAGHMNADKTQMDSGSDSVPTFDVNETARLAKAICSGFGLERTRAPPPPPLQTGSGGGGGGMPGMAGGGGPAGVGPGPMGMGMGGGMQNMQQQQPGMMHGQPHPQQMQQQQGYGMQQPQQNGMGGGGGGHMGGGPVAGVAGGPHQLGGHHQMQQQPGMMMGMNPMIRRGPM</sequence>
<dbReference type="GO" id="GO:0006357">
    <property type="term" value="P:regulation of transcription by RNA polymerase II"/>
    <property type="evidence" value="ECO:0007669"/>
    <property type="project" value="InterPro"/>
</dbReference>
<feature type="non-terminal residue" evidence="10">
    <location>
        <position position="1"/>
    </location>
</feature>
<dbReference type="AlphaFoldDB" id="A0AAV5V6D8"/>
<comment type="caution">
    <text evidence="10">The sequence shown here is derived from an EMBL/GenBank/DDBJ whole genome shotgun (WGS) entry which is preliminary data.</text>
</comment>
<evidence type="ECO:0000313" key="10">
    <source>
        <dbReference type="EMBL" id="GMT15181.1"/>
    </source>
</evidence>